<dbReference type="Pfam" id="PF00675">
    <property type="entry name" value="Peptidase_M16"/>
    <property type="match status" value="1"/>
</dbReference>
<dbReference type="PANTHER" id="PTHR43690:SF18">
    <property type="entry name" value="INSULIN-DEGRADING ENZYME-RELATED"/>
    <property type="match status" value="1"/>
</dbReference>
<evidence type="ECO:0000256" key="5">
    <source>
        <dbReference type="ARBA" id="ARBA00022833"/>
    </source>
</evidence>
<name>A0A0E9NGS6_SAICN</name>
<evidence type="ECO:0000256" key="1">
    <source>
        <dbReference type="ARBA" id="ARBA00007261"/>
    </source>
</evidence>
<dbReference type="GO" id="GO:0046872">
    <property type="term" value="F:metal ion binding"/>
    <property type="evidence" value="ECO:0007669"/>
    <property type="project" value="UniProtKB-KW"/>
</dbReference>
<evidence type="ECO:0000256" key="6">
    <source>
        <dbReference type="ARBA" id="ARBA00023049"/>
    </source>
</evidence>
<keyword evidence="6" id="KW-0482">Metalloprotease</keyword>
<dbReference type="FunFam" id="3.30.830.10:FF:000003">
    <property type="entry name" value="Insulin-degrading enzyme"/>
    <property type="match status" value="1"/>
</dbReference>
<evidence type="ECO:0000259" key="8">
    <source>
        <dbReference type="Pfam" id="PF00675"/>
    </source>
</evidence>
<dbReference type="GO" id="GO:0005739">
    <property type="term" value="C:mitochondrion"/>
    <property type="evidence" value="ECO:0007669"/>
    <property type="project" value="TreeGrafter"/>
</dbReference>
<evidence type="ECO:0000259" key="9">
    <source>
        <dbReference type="Pfam" id="PF05193"/>
    </source>
</evidence>
<dbReference type="GO" id="GO:0005829">
    <property type="term" value="C:cytosol"/>
    <property type="evidence" value="ECO:0007669"/>
    <property type="project" value="TreeGrafter"/>
</dbReference>
<dbReference type="Pfam" id="PF05193">
    <property type="entry name" value="Peptidase_M16_C"/>
    <property type="match status" value="1"/>
</dbReference>
<feature type="domain" description="Coenzyme PQQ synthesis protein F-like C-terminal lobe" evidence="11">
    <location>
        <begin position="818"/>
        <end position="916"/>
    </location>
</feature>
<reference evidence="12 13" key="1">
    <citation type="journal article" date="2011" name="J. Gen. Appl. Microbiol.">
        <title>Draft genome sequencing of the enigmatic yeast Saitoella complicata.</title>
        <authorList>
            <person name="Nishida H."/>
            <person name="Hamamoto M."/>
            <person name="Sugiyama J."/>
        </authorList>
    </citation>
    <scope>NUCLEOTIDE SEQUENCE [LARGE SCALE GENOMIC DNA]</scope>
    <source>
        <strain evidence="12 13">NRRL Y-17804</strain>
    </source>
</reference>
<dbReference type="OMA" id="WIFDEMK"/>
<evidence type="ECO:0000256" key="4">
    <source>
        <dbReference type="ARBA" id="ARBA00022801"/>
    </source>
</evidence>
<dbReference type="Pfam" id="PF22456">
    <property type="entry name" value="PqqF-like_C_4"/>
    <property type="match status" value="1"/>
</dbReference>
<evidence type="ECO:0000259" key="10">
    <source>
        <dbReference type="Pfam" id="PF16187"/>
    </source>
</evidence>
<organism evidence="12 13">
    <name type="scientific">Saitoella complicata (strain BCRC 22490 / CBS 7301 / JCM 7358 / NBRC 10748 / NRRL Y-17804)</name>
    <dbReference type="NCBI Taxonomy" id="698492"/>
    <lineage>
        <taxon>Eukaryota</taxon>
        <taxon>Fungi</taxon>
        <taxon>Dikarya</taxon>
        <taxon>Ascomycota</taxon>
        <taxon>Taphrinomycotina</taxon>
        <taxon>Taphrinomycotina incertae sedis</taxon>
        <taxon>Saitoella</taxon>
    </lineage>
</organism>
<reference evidence="12 13" key="2">
    <citation type="journal article" date="2014" name="J. Gen. Appl. Microbiol.">
        <title>The early diverging ascomycetous budding yeast Saitoella complicata has three histone deacetylases belonging to the Clr6, Hos2, and Rpd3 lineages.</title>
        <authorList>
            <person name="Nishida H."/>
            <person name="Matsumoto T."/>
            <person name="Kondo S."/>
            <person name="Hamamoto M."/>
            <person name="Yoshikawa H."/>
        </authorList>
    </citation>
    <scope>NUCLEOTIDE SEQUENCE [LARGE SCALE GENOMIC DNA]</scope>
    <source>
        <strain evidence="12 13">NRRL Y-17804</strain>
    </source>
</reference>
<dbReference type="AlphaFoldDB" id="A0A0E9NGS6"/>
<keyword evidence="13" id="KW-1185">Reference proteome</keyword>
<dbReference type="InterPro" id="IPR011249">
    <property type="entry name" value="Metalloenz_LuxS/M16"/>
</dbReference>
<dbReference type="EMBL" id="BACD03000019">
    <property type="protein sequence ID" value="GAO49013.1"/>
    <property type="molecule type" value="Genomic_DNA"/>
</dbReference>
<dbReference type="SUPFAM" id="SSF63411">
    <property type="entry name" value="LuxS/MPP-like metallohydrolase"/>
    <property type="match status" value="4"/>
</dbReference>
<proteinExistence type="inferred from homology"/>
<evidence type="ECO:0000313" key="13">
    <source>
        <dbReference type="Proteomes" id="UP000033140"/>
    </source>
</evidence>
<keyword evidence="2" id="KW-0645">Protease</keyword>
<sequence>MRLRSTLILTTSQFIKLQSPFSPTFAFQSLRQFSPTSTSRSLSSMAGTKIITEAIEKPLLDNRSYRYIRLPNQLEALLVHDPQTDKASAALDVNVGHLSDPKDLPGLAHFCEHLLFMGTEKYPDENEYAKYLSMHSGFSNAFTGLDDTNYYFECGVGEGVFEGALDRFAQFFRKPLFLEDQKDRELKAVDSENKKNLQVDIWRLFQLEKSLSNPEHPYNSFGTGNLVTLSEEPAKKGLDVRQELLKWYGENYSANLMKLVVFGREELGELQKLVEEKFSDVVDKNLPRPGFRGYPLTEKELKKVCFIKPVKDIRRLDMTFTFPDTQPNYASQPERYLSHLIGHEGPGSILSYLKKKSWANGLSAGSTHVTEGADMFKINIELTEEGLEKYEEVVEAVFRYIAIMKSREPEEWVWKEMANMAEVGFKYAEKSPASKFTMSVAGYMQKGYKPEEVLSGGELFRRYDPKAIKECLDALRPDNFRIFLISQKEPNAGFTEQERWYGTEYRLEPISSNLQSAIADVKAEEGELRFPGVNEFIPTNFETHRKDVPAEAQAKRPTLIKHTSLIRFWHKKDDTFWVPKANANFLFRTPLAYATPKHSVLTRLYCDLVKDALNEYSYDADLAGLEYNLYPDHEGINLQLSGYNDKLHILLEKILSHLAAPQITADRFAVTKERLMRAYKNFEQEPAVNHAVYWMGYLMSETMWNNEEKLAVVDAVTLDQVQDFAKDLLKEAHVEALVHGNMFKEDALKLAQSVEEVLKPAALARSQLIRNRSCQLPENANFAFPRPVPNPENLNSAIEYMVEAGNLMDVRGRSLLMLLSQIANEPCFDQLRTKEQLGYSVWSGARKTTTAMGFRVIIQSERNTDYLESRIESFLVQLRGIIADMKDEEYQTHVKSIIDKKTEKLKNLGQETSRYWQHILSGYYDFHQLDADVENLKTISKDDLLRYYDEYVMPGSATRRKLSVHMQSQKAVPDSLPAPADHSKFIQGLSMFLNANQLEVSTEDLQSLLVGLENGAMTELPGKLRTYLIDVKKADPLKVDAALAQGMTILQAQMPQAAAEEKEVKAGDEVKVEYMQVLDTTAFKAGLLLSPAPRPVAAFETFYEAPEAKL</sequence>
<gene>
    <name evidence="12" type="ORF">G7K_3174-t1</name>
</gene>
<dbReference type="GO" id="GO:0043171">
    <property type="term" value="P:peptide catabolic process"/>
    <property type="evidence" value="ECO:0007669"/>
    <property type="project" value="TreeGrafter"/>
</dbReference>
<dbReference type="Proteomes" id="UP000033140">
    <property type="component" value="Unassembled WGS sequence"/>
</dbReference>
<dbReference type="FunFam" id="3.30.830.10:FF:000005">
    <property type="entry name" value="nardilysin isoform X1"/>
    <property type="match status" value="1"/>
</dbReference>
<evidence type="ECO:0000256" key="7">
    <source>
        <dbReference type="RuleBase" id="RU004447"/>
    </source>
</evidence>
<feature type="domain" description="Peptidase M16 C-terminal" evidence="9">
    <location>
        <begin position="241"/>
        <end position="416"/>
    </location>
</feature>
<dbReference type="InterPro" id="IPR001431">
    <property type="entry name" value="Pept_M16_Zn_BS"/>
</dbReference>
<dbReference type="InterPro" id="IPR011765">
    <property type="entry name" value="Pept_M16_N"/>
</dbReference>
<evidence type="ECO:0000256" key="2">
    <source>
        <dbReference type="ARBA" id="ARBA00022670"/>
    </source>
</evidence>
<comment type="similarity">
    <text evidence="1 7">Belongs to the peptidase M16 family.</text>
</comment>
<keyword evidence="4" id="KW-0378">Hydrolase</keyword>
<dbReference type="InterPro" id="IPR032632">
    <property type="entry name" value="Peptidase_M16_M"/>
</dbReference>
<feature type="domain" description="Peptidase M16 middle/third" evidence="10">
    <location>
        <begin position="425"/>
        <end position="711"/>
    </location>
</feature>
<dbReference type="InterPro" id="IPR050626">
    <property type="entry name" value="Peptidase_M16"/>
</dbReference>
<dbReference type="STRING" id="698492.A0A0E9NGS6"/>
<dbReference type="MEROPS" id="M16.008"/>
<keyword evidence="5" id="KW-0862">Zinc</keyword>
<dbReference type="PROSITE" id="PS00143">
    <property type="entry name" value="INSULINASE"/>
    <property type="match status" value="1"/>
</dbReference>
<dbReference type="GO" id="GO:0051603">
    <property type="term" value="P:proteolysis involved in protein catabolic process"/>
    <property type="evidence" value="ECO:0007669"/>
    <property type="project" value="TreeGrafter"/>
</dbReference>
<dbReference type="PANTHER" id="PTHR43690">
    <property type="entry name" value="NARDILYSIN"/>
    <property type="match status" value="1"/>
</dbReference>
<reference evidence="12 13" key="3">
    <citation type="journal article" date="2015" name="Genome Announc.">
        <title>Draft Genome Sequence of the Archiascomycetous Yeast Saitoella complicata.</title>
        <authorList>
            <person name="Yamauchi K."/>
            <person name="Kondo S."/>
            <person name="Hamamoto M."/>
            <person name="Takahashi Y."/>
            <person name="Ogura Y."/>
            <person name="Hayashi T."/>
            <person name="Nishida H."/>
        </authorList>
    </citation>
    <scope>NUCLEOTIDE SEQUENCE [LARGE SCALE GENOMIC DNA]</scope>
    <source>
        <strain evidence="12 13">NRRL Y-17804</strain>
    </source>
</reference>
<dbReference type="InterPro" id="IPR007863">
    <property type="entry name" value="Peptidase_M16_C"/>
</dbReference>
<evidence type="ECO:0000259" key="11">
    <source>
        <dbReference type="Pfam" id="PF22456"/>
    </source>
</evidence>
<accession>A0A0E9NGS6</accession>
<protein>
    <submittedName>
        <fullName evidence="12">Uncharacterized protein</fullName>
    </submittedName>
</protein>
<dbReference type="GO" id="GO:0004222">
    <property type="term" value="F:metalloendopeptidase activity"/>
    <property type="evidence" value="ECO:0007669"/>
    <property type="project" value="InterPro"/>
</dbReference>
<comment type="caution">
    <text evidence="12">The sequence shown here is derived from an EMBL/GenBank/DDBJ whole genome shotgun (WGS) entry which is preliminary data.</text>
</comment>
<dbReference type="Pfam" id="PF16187">
    <property type="entry name" value="Peptidase_M16_M"/>
    <property type="match status" value="1"/>
</dbReference>
<evidence type="ECO:0000313" key="12">
    <source>
        <dbReference type="EMBL" id="GAO49013.1"/>
    </source>
</evidence>
<feature type="domain" description="Peptidase M16 N-terminal" evidence="8">
    <location>
        <begin position="77"/>
        <end position="215"/>
    </location>
</feature>
<evidence type="ECO:0000256" key="3">
    <source>
        <dbReference type="ARBA" id="ARBA00022723"/>
    </source>
</evidence>
<dbReference type="FunFam" id="3.30.830.10:FF:000004">
    <property type="entry name" value="Putative insulin-degrading enzyme"/>
    <property type="match status" value="1"/>
</dbReference>
<dbReference type="Gene3D" id="3.30.830.10">
    <property type="entry name" value="Metalloenzyme, LuxS/M16 peptidase-like"/>
    <property type="match status" value="4"/>
</dbReference>
<dbReference type="InterPro" id="IPR054734">
    <property type="entry name" value="PqqF-like_C_4"/>
</dbReference>
<keyword evidence="3" id="KW-0479">Metal-binding</keyword>